<dbReference type="GO" id="GO:0020037">
    <property type="term" value="F:heme binding"/>
    <property type="evidence" value="ECO:0007669"/>
    <property type="project" value="InterPro"/>
</dbReference>
<dbReference type="InterPro" id="IPR001128">
    <property type="entry name" value="Cyt_P450"/>
</dbReference>
<dbReference type="Gene3D" id="1.10.630.10">
    <property type="entry name" value="Cytochrome P450"/>
    <property type="match status" value="1"/>
</dbReference>
<evidence type="ECO:0000256" key="6">
    <source>
        <dbReference type="ARBA" id="ARBA00022692"/>
    </source>
</evidence>
<sequence length="565" mass="62491">MSWDALFPPAVTQHLHTWTAHLPPTDIQILILLSLLALIPFLPRPSFLRTTVRTTSLPGPRNTSLLFGLYRHINESPDPGLVYERWAEKYGPAYVVPGGFGSKRVVICDPRANAHFYARETFGYVQTKLSRVFIENLFGRGLLWAEGESHKRQRKALTPAFSNAAIRKLTTVFFDSAYKMKAIWDAKIDASTTDDIILDVQIWMNHISLDSIGIAGFSHNFGALDGNNTPVVDVFDSFASSDTSFLSKLVFFLGPVFPMLQNLPTKQNRMFKRLRTTMGGIADELMSRDRGMGEEEGGGTGARKEEKSIIGLLLKAEDKSSSLAMTQEEILAQVNVLLLAGYETTSISLTWALIELCRRPDKQQRLRDELSQFSASTDPTWEQLSTGLPYLDAIVQEVLRLHPPVEETTRVAAQDDIIPFSTPFSSPSSPSGTSSSTSLVIAKGTIITSPIRALNRSEALWGPTAKEFVPERWLDDMGGVHLKAKEIVGHRHILTFSDGPRTCLGKGFALVNFKATLSVLIRNYVFAFPGGVDTKIEKHPSILPRPKVAGEVGARVPLRVGRVDS</sequence>
<keyword evidence="8" id="KW-1133">Transmembrane helix</keyword>
<keyword evidence="11 14" id="KW-0503">Monooxygenase</keyword>
<proteinExistence type="inferred from homology"/>
<dbReference type="CDD" id="cd11069">
    <property type="entry name" value="CYP_FUM15-like"/>
    <property type="match status" value="1"/>
</dbReference>
<evidence type="ECO:0000256" key="12">
    <source>
        <dbReference type="ARBA" id="ARBA00023136"/>
    </source>
</evidence>
<evidence type="ECO:0000313" key="15">
    <source>
        <dbReference type="EMBL" id="KIK04391.1"/>
    </source>
</evidence>
<dbReference type="InterPro" id="IPR017972">
    <property type="entry name" value="Cyt_P450_CS"/>
</dbReference>
<keyword evidence="5 13" id="KW-0349">Heme</keyword>
<dbReference type="GO" id="GO:0016020">
    <property type="term" value="C:membrane"/>
    <property type="evidence" value="ECO:0007669"/>
    <property type="project" value="UniProtKB-SubCell"/>
</dbReference>
<keyword evidence="6" id="KW-0812">Transmembrane</keyword>
<gene>
    <name evidence="15" type="ORF">K443DRAFT_675987</name>
</gene>
<dbReference type="GO" id="GO:0005506">
    <property type="term" value="F:iron ion binding"/>
    <property type="evidence" value="ECO:0007669"/>
    <property type="project" value="InterPro"/>
</dbReference>
<evidence type="ECO:0008006" key="17">
    <source>
        <dbReference type="Google" id="ProtNLM"/>
    </source>
</evidence>
<dbReference type="GO" id="GO:0004497">
    <property type="term" value="F:monooxygenase activity"/>
    <property type="evidence" value="ECO:0007669"/>
    <property type="project" value="UniProtKB-KW"/>
</dbReference>
<dbReference type="STRING" id="1095629.A0A0C9XHE6"/>
<evidence type="ECO:0000256" key="3">
    <source>
        <dbReference type="ARBA" id="ARBA00004721"/>
    </source>
</evidence>
<dbReference type="Pfam" id="PF00067">
    <property type="entry name" value="p450"/>
    <property type="match status" value="2"/>
</dbReference>
<evidence type="ECO:0000256" key="2">
    <source>
        <dbReference type="ARBA" id="ARBA00004370"/>
    </source>
</evidence>
<dbReference type="AlphaFoldDB" id="A0A0C9XHE6"/>
<keyword evidence="12" id="KW-0472">Membrane</keyword>
<dbReference type="PANTHER" id="PTHR24305">
    <property type="entry name" value="CYTOCHROME P450"/>
    <property type="match status" value="1"/>
</dbReference>
<comment type="similarity">
    <text evidence="4 14">Belongs to the cytochrome P450 family.</text>
</comment>
<dbReference type="HOGENOM" id="CLU_001570_5_11_1"/>
<reference evidence="16" key="2">
    <citation type="submission" date="2015-01" db="EMBL/GenBank/DDBJ databases">
        <title>Evolutionary Origins and Diversification of the Mycorrhizal Mutualists.</title>
        <authorList>
            <consortium name="DOE Joint Genome Institute"/>
            <consortium name="Mycorrhizal Genomics Consortium"/>
            <person name="Kohler A."/>
            <person name="Kuo A."/>
            <person name="Nagy L.G."/>
            <person name="Floudas D."/>
            <person name="Copeland A."/>
            <person name="Barry K.W."/>
            <person name="Cichocki N."/>
            <person name="Veneault-Fourrey C."/>
            <person name="LaButti K."/>
            <person name="Lindquist E.A."/>
            <person name="Lipzen A."/>
            <person name="Lundell T."/>
            <person name="Morin E."/>
            <person name="Murat C."/>
            <person name="Riley R."/>
            <person name="Ohm R."/>
            <person name="Sun H."/>
            <person name="Tunlid A."/>
            <person name="Henrissat B."/>
            <person name="Grigoriev I.V."/>
            <person name="Hibbett D.S."/>
            <person name="Martin F."/>
        </authorList>
    </citation>
    <scope>NUCLEOTIDE SEQUENCE [LARGE SCALE GENOMIC DNA]</scope>
    <source>
        <strain evidence="16">LaAM-08-1</strain>
    </source>
</reference>
<dbReference type="PRINTS" id="PR00463">
    <property type="entry name" value="EP450I"/>
</dbReference>
<protein>
    <recommendedName>
        <fullName evidence="17">Cytochrome P450</fullName>
    </recommendedName>
</protein>
<dbReference type="InterPro" id="IPR050121">
    <property type="entry name" value="Cytochrome_P450_monoxygenase"/>
</dbReference>
<dbReference type="PRINTS" id="PR00385">
    <property type="entry name" value="P450"/>
</dbReference>
<evidence type="ECO:0000256" key="8">
    <source>
        <dbReference type="ARBA" id="ARBA00022989"/>
    </source>
</evidence>
<reference evidence="15 16" key="1">
    <citation type="submission" date="2014-04" db="EMBL/GenBank/DDBJ databases">
        <authorList>
            <consortium name="DOE Joint Genome Institute"/>
            <person name="Kuo A."/>
            <person name="Kohler A."/>
            <person name="Nagy L.G."/>
            <person name="Floudas D."/>
            <person name="Copeland A."/>
            <person name="Barry K.W."/>
            <person name="Cichocki N."/>
            <person name="Veneault-Fourrey C."/>
            <person name="LaButti K."/>
            <person name="Lindquist E.A."/>
            <person name="Lipzen A."/>
            <person name="Lundell T."/>
            <person name="Morin E."/>
            <person name="Murat C."/>
            <person name="Sun H."/>
            <person name="Tunlid A."/>
            <person name="Henrissat B."/>
            <person name="Grigoriev I.V."/>
            <person name="Hibbett D.S."/>
            <person name="Martin F."/>
            <person name="Nordberg H.P."/>
            <person name="Cantor M.N."/>
            <person name="Hua S.X."/>
        </authorList>
    </citation>
    <scope>NUCLEOTIDE SEQUENCE [LARGE SCALE GENOMIC DNA]</scope>
    <source>
        <strain evidence="15 16">LaAM-08-1</strain>
    </source>
</reference>
<evidence type="ECO:0000256" key="10">
    <source>
        <dbReference type="ARBA" id="ARBA00023004"/>
    </source>
</evidence>
<evidence type="ECO:0000256" key="11">
    <source>
        <dbReference type="ARBA" id="ARBA00023033"/>
    </source>
</evidence>
<evidence type="ECO:0000256" key="1">
    <source>
        <dbReference type="ARBA" id="ARBA00001971"/>
    </source>
</evidence>
<evidence type="ECO:0000256" key="7">
    <source>
        <dbReference type="ARBA" id="ARBA00022723"/>
    </source>
</evidence>
<name>A0A0C9XHE6_9AGAR</name>
<comment type="cofactor">
    <cofactor evidence="1 13">
        <name>heme</name>
        <dbReference type="ChEBI" id="CHEBI:30413"/>
    </cofactor>
</comment>
<dbReference type="SUPFAM" id="SSF48264">
    <property type="entry name" value="Cytochrome P450"/>
    <property type="match status" value="1"/>
</dbReference>
<comment type="subcellular location">
    <subcellularLocation>
        <location evidence="2">Membrane</location>
    </subcellularLocation>
</comment>
<evidence type="ECO:0000256" key="13">
    <source>
        <dbReference type="PIRSR" id="PIRSR602401-1"/>
    </source>
</evidence>
<evidence type="ECO:0000313" key="16">
    <source>
        <dbReference type="Proteomes" id="UP000054477"/>
    </source>
</evidence>
<dbReference type="Proteomes" id="UP000054477">
    <property type="component" value="Unassembled WGS sequence"/>
</dbReference>
<accession>A0A0C9XHE6</accession>
<dbReference type="PANTHER" id="PTHR24305:SF166">
    <property type="entry name" value="CYTOCHROME P450 12A4, MITOCHONDRIAL-RELATED"/>
    <property type="match status" value="1"/>
</dbReference>
<organism evidence="15 16">
    <name type="scientific">Laccaria amethystina LaAM-08-1</name>
    <dbReference type="NCBI Taxonomy" id="1095629"/>
    <lineage>
        <taxon>Eukaryota</taxon>
        <taxon>Fungi</taxon>
        <taxon>Dikarya</taxon>
        <taxon>Basidiomycota</taxon>
        <taxon>Agaricomycotina</taxon>
        <taxon>Agaricomycetes</taxon>
        <taxon>Agaricomycetidae</taxon>
        <taxon>Agaricales</taxon>
        <taxon>Agaricineae</taxon>
        <taxon>Hydnangiaceae</taxon>
        <taxon>Laccaria</taxon>
    </lineage>
</organism>
<keyword evidence="7 13" id="KW-0479">Metal-binding</keyword>
<evidence type="ECO:0000256" key="9">
    <source>
        <dbReference type="ARBA" id="ARBA00023002"/>
    </source>
</evidence>
<dbReference type="InterPro" id="IPR002401">
    <property type="entry name" value="Cyt_P450_E_grp-I"/>
</dbReference>
<comment type="pathway">
    <text evidence="3">Secondary metabolite biosynthesis; terpenoid biosynthesis.</text>
</comment>
<dbReference type="PROSITE" id="PS00086">
    <property type="entry name" value="CYTOCHROME_P450"/>
    <property type="match status" value="1"/>
</dbReference>
<dbReference type="InterPro" id="IPR036396">
    <property type="entry name" value="Cyt_P450_sf"/>
</dbReference>
<dbReference type="GO" id="GO:0016705">
    <property type="term" value="F:oxidoreductase activity, acting on paired donors, with incorporation or reduction of molecular oxygen"/>
    <property type="evidence" value="ECO:0007669"/>
    <property type="project" value="InterPro"/>
</dbReference>
<keyword evidence="9 14" id="KW-0560">Oxidoreductase</keyword>
<dbReference type="EMBL" id="KN838570">
    <property type="protein sequence ID" value="KIK04391.1"/>
    <property type="molecule type" value="Genomic_DNA"/>
</dbReference>
<evidence type="ECO:0000256" key="4">
    <source>
        <dbReference type="ARBA" id="ARBA00010617"/>
    </source>
</evidence>
<keyword evidence="10 13" id="KW-0408">Iron</keyword>
<dbReference type="OrthoDB" id="1470350at2759"/>
<evidence type="ECO:0000256" key="5">
    <source>
        <dbReference type="ARBA" id="ARBA00022617"/>
    </source>
</evidence>
<keyword evidence="16" id="KW-1185">Reference proteome</keyword>
<feature type="binding site" description="axial binding residue" evidence="13">
    <location>
        <position position="503"/>
    </location>
    <ligand>
        <name>heme</name>
        <dbReference type="ChEBI" id="CHEBI:30413"/>
    </ligand>
    <ligandPart>
        <name>Fe</name>
        <dbReference type="ChEBI" id="CHEBI:18248"/>
    </ligandPart>
</feature>
<evidence type="ECO:0000256" key="14">
    <source>
        <dbReference type="RuleBase" id="RU000461"/>
    </source>
</evidence>